<dbReference type="Proteomes" id="UP000673552">
    <property type="component" value="Chromosome 36"/>
</dbReference>
<evidence type="ECO:0008006" key="4">
    <source>
        <dbReference type="Google" id="ProtNLM"/>
    </source>
</evidence>
<accession>A0A836GIE4</accession>
<name>A0A836GIE4_9TRYP</name>
<feature type="region of interest" description="Disordered" evidence="1">
    <location>
        <begin position="206"/>
        <end position="232"/>
    </location>
</feature>
<feature type="region of interest" description="Disordered" evidence="1">
    <location>
        <begin position="247"/>
        <end position="266"/>
    </location>
</feature>
<gene>
    <name evidence="2" type="ORF">LSCM1_00619</name>
</gene>
<feature type="region of interest" description="Disordered" evidence="1">
    <location>
        <begin position="1"/>
        <end position="92"/>
    </location>
</feature>
<dbReference type="RefSeq" id="XP_067174370.1">
    <property type="nucleotide sequence ID" value="XM_067318265.1"/>
</dbReference>
<reference evidence="2 3" key="1">
    <citation type="submission" date="2021-03" db="EMBL/GenBank/DDBJ databases">
        <title>Leishmania (Mundinia) martiniquensis Genome sequencing and assembly.</title>
        <authorList>
            <person name="Almutairi H."/>
            <person name="Gatherer D."/>
        </authorList>
    </citation>
    <scope>NUCLEOTIDE SEQUENCE [LARGE SCALE GENOMIC DNA]</scope>
    <source>
        <strain evidence="2">LSCM1</strain>
    </source>
</reference>
<keyword evidence="3" id="KW-1185">Reference proteome</keyword>
<organism evidence="2 3">
    <name type="scientific">Leishmania martiniquensis</name>
    <dbReference type="NCBI Taxonomy" id="1580590"/>
    <lineage>
        <taxon>Eukaryota</taxon>
        <taxon>Discoba</taxon>
        <taxon>Euglenozoa</taxon>
        <taxon>Kinetoplastea</taxon>
        <taxon>Metakinetoplastina</taxon>
        <taxon>Trypanosomatida</taxon>
        <taxon>Trypanosomatidae</taxon>
        <taxon>Leishmaniinae</taxon>
        <taxon>Leishmania</taxon>
    </lineage>
</organism>
<evidence type="ECO:0000313" key="2">
    <source>
        <dbReference type="EMBL" id="KAG5464433.1"/>
    </source>
</evidence>
<feature type="region of interest" description="Disordered" evidence="1">
    <location>
        <begin position="109"/>
        <end position="170"/>
    </location>
</feature>
<feature type="compositionally biased region" description="Polar residues" evidence="1">
    <location>
        <begin position="494"/>
        <end position="505"/>
    </location>
</feature>
<evidence type="ECO:0000256" key="1">
    <source>
        <dbReference type="SAM" id="MobiDB-lite"/>
    </source>
</evidence>
<feature type="compositionally biased region" description="Polar residues" evidence="1">
    <location>
        <begin position="474"/>
        <end position="484"/>
    </location>
</feature>
<evidence type="ECO:0000313" key="3">
    <source>
        <dbReference type="Proteomes" id="UP000673552"/>
    </source>
</evidence>
<feature type="compositionally biased region" description="Polar residues" evidence="1">
    <location>
        <begin position="394"/>
        <end position="406"/>
    </location>
</feature>
<dbReference type="GeneID" id="92510777"/>
<proteinExistence type="predicted"/>
<sequence length="505" mass="55811">MTRDAVLNQSSEPAYMTARERARKNVSGENAARVIMGMDLESENAEQRPSVGRHRSNAPRSNFGSPIEFFAGPRHPPRHRTGVRRNPRGNEDSVGVMLRDEYFMMDHESSQANARRGSRGSMSKLGGARRSSSSFSLMSYGAQAKRGEGAARQKNAAHRNRKNGAVSSATASYRCRDGLTNNCIVTAPETPWRCGVKITHPQGPMDAPFFEDNDPRPARENPPVTGKRHVKPPYKDARMFGQVLPPKDGEEESFQSSLPPCHKKSNKANESVDVLNLYCYTADELNEKPQPYKLLGPRTYCAPELPPKKPAKIKPIDTPAKKEHDVLGTGRWGVPEQPHPRGLARGLCRPPRDTANLFLGGVGDVDETNSSAPRGHSSVGRGGSQGGPQRQVESLRSASVTSSQVHRQVEAKSVNGRTSSPKKRDDPVFDENFRPRMKVFRRYSGDVNLLRYYDPCVDPMPAAPPRRPYPRANIESTLDDSNMPRNHGKARGEFSSNSRSTIALI</sequence>
<dbReference type="OrthoDB" id="272006at2759"/>
<comment type="caution">
    <text evidence="2">The sequence shown here is derived from an EMBL/GenBank/DDBJ whole genome shotgun (WGS) entry which is preliminary data.</text>
</comment>
<feature type="region of interest" description="Disordered" evidence="1">
    <location>
        <begin position="329"/>
        <end position="430"/>
    </location>
</feature>
<dbReference type="KEGG" id="lmat:92510777"/>
<feature type="region of interest" description="Disordered" evidence="1">
    <location>
        <begin position="463"/>
        <end position="505"/>
    </location>
</feature>
<dbReference type="EMBL" id="JAFEUZ010000036">
    <property type="protein sequence ID" value="KAG5464433.1"/>
    <property type="molecule type" value="Genomic_DNA"/>
</dbReference>
<protein>
    <recommendedName>
        <fullName evidence="4">Flagellum targeting protein kharon1</fullName>
    </recommendedName>
</protein>
<feature type="compositionally biased region" description="Basic residues" evidence="1">
    <location>
        <begin position="75"/>
        <end position="87"/>
    </location>
</feature>
<dbReference type="AlphaFoldDB" id="A0A836GIE4"/>